<feature type="domain" description="Phenylalanine--tRNA ligase beta subunit B1" evidence="1">
    <location>
        <begin position="1"/>
        <end position="74"/>
    </location>
</feature>
<feature type="non-terminal residue" evidence="2">
    <location>
        <position position="74"/>
    </location>
</feature>
<dbReference type="GO" id="GO:0004826">
    <property type="term" value="F:phenylalanine-tRNA ligase activity"/>
    <property type="evidence" value="ECO:0007669"/>
    <property type="project" value="InterPro"/>
</dbReference>
<reference evidence="3" key="1">
    <citation type="submission" date="2021-01" db="EMBL/GenBank/DDBJ databases">
        <title>Caligus Genome Assembly.</title>
        <authorList>
            <person name="Gallardo-Escarate C."/>
        </authorList>
    </citation>
    <scope>NUCLEOTIDE SEQUENCE [LARGE SCALE GENOMIC DNA]</scope>
</reference>
<dbReference type="Proteomes" id="UP000595437">
    <property type="component" value="Chromosome 7"/>
</dbReference>
<dbReference type="Gene3D" id="3.30.56.10">
    <property type="match status" value="1"/>
</dbReference>
<dbReference type="OrthoDB" id="1698572at2759"/>
<dbReference type="FunFam" id="3.30.56.10:FF:000009">
    <property type="entry name" value="Phenylalanine-tRNA ligase, beta subunit"/>
    <property type="match status" value="1"/>
</dbReference>
<accession>A0A7T8K8J7</accession>
<gene>
    <name evidence="2" type="ORF">FKW44_012045</name>
</gene>
<dbReference type="InterPro" id="IPR040659">
    <property type="entry name" value="PhetRS_B1"/>
</dbReference>
<keyword evidence="2" id="KW-0436">Ligase</keyword>
<dbReference type="PANTHER" id="PTHR10947:SF0">
    <property type="entry name" value="PHENYLALANINE--TRNA LIGASE BETA SUBUNIT"/>
    <property type="match status" value="1"/>
</dbReference>
<dbReference type="GO" id="GO:0006432">
    <property type="term" value="P:phenylalanyl-tRNA aminoacylation"/>
    <property type="evidence" value="ECO:0007669"/>
    <property type="project" value="InterPro"/>
</dbReference>
<organism evidence="2 3">
    <name type="scientific">Caligus rogercresseyi</name>
    <name type="common">Sea louse</name>
    <dbReference type="NCBI Taxonomy" id="217165"/>
    <lineage>
        <taxon>Eukaryota</taxon>
        <taxon>Metazoa</taxon>
        <taxon>Ecdysozoa</taxon>
        <taxon>Arthropoda</taxon>
        <taxon>Crustacea</taxon>
        <taxon>Multicrustacea</taxon>
        <taxon>Hexanauplia</taxon>
        <taxon>Copepoda</taxon>
        <taxon>Siphonostomatoida</taxon>
        <taxon>Caligidae</taxon>
        <taxon>Caligus</taxon>
    </lineage>
</organism>
<evidence type="ECO:0000313" key="2">
    <source>
        <dbReference type="EMBL" id="QQP50892.1"/>
    </source>
</evidence>
<protein>
    <submittedName>
        <fullName evidence="2">PhenylalaninetRNA ligase beta subunitlike</fullName>
    </submittedName>
</protein>
<name>A0A7T8K8J7_CALRO</name>
<sequence>MPTVGVNREALFKALGQTYTEEAFDELCFEFGLELDEVVVEENGETTYKLDIGANRYDLLCLEGLVRALLIFQG</sequence>
<dbReference type="Pfam" id="PF18262">
    <property type="entry name" value="PhetRS_B1"/>
    <property type="match status" value="1"/>
</dbReference>
<dbReference type="PANTHER" id="PTHR10947">
    <property type="entry name" value="PHENYLALANYL-TRNA SYNTHETASE BETA CHAIN AND LEUCINE-RICH REPEAT-CONTAINING PROTEIN 47"/>
    <property type="match status" value="1"/>
</dbReference>
<dbReference type="EMBL" id="CP045896">
    <property type="protein sequence ID" value="QQP50892.1"/>
    <property type="molecule type" value="Genomic_DNA"/>
</dbReference>
<evidence type="ECO:0000313" key="3">
    <source>
        <dbReference type="Proteomes" id="UP000595437"/>
    </source>
</evidence>
<dbReference type="GO" id="GO:0009328">
    <property type="term" value="C:phenylalanine-tRNA ligase complex"/>
    <property type="evidence" value="ECO:0007669"/>
    <property type="project" value="TreeGrafter"/>
</dbReference>
<dbReference type="InterPro" id="IPR045060">
    <property type="entry name" value="Phe-tRNA-ligase_IIc_bsu"/>
</dbReference>
<dbReference type="AlphaFoldDB" id="A0A7T8K8J7"/>
<keyword evidence="3" id="KW-1185">Reference proteome</keyword>
<dbReference type="InterPro" id="IPR009061">
    <property type="entry name" value="DNA-bd_dom_put_sf"/>
</dbReference>
<evidence type="ECO:0000259" key="1">
    <source>
        <dbReference type="Pfam" id="PF18262"/>
    </source>
</evidence>
<dbReference type="SUPFAM" id="SSF46955">
    <property type="entry name" value="Putative DNA-binding domain"/>
    <property type="match status" value="1"/>
</dbReference>
<proteinExistence type="predicted"/>